<reference evidence="2" key="2">
    <citation type="submission" date="2025-08" db="UniProtKB">
        <authorList>
            <consortium name="RefSeq"/>
        </authorList>
    </citation>
    <scope>IDENTIFICATION</scope>
    <source>
        <tissue evidence="2">Leaf</tissue>
    </source>
</reference>
<dbReference type="RefSeq" id="XP_075092114.1">
    <property type="nucleotide sequence ID" value="XM_075236013.1"/>
</dbReference>
<keyword evidence="1" id="KW-1185">Reference proteome</keyword>
<sequence>MVADALSRKAVIETIVSSASSGIIETIKEGMQHDPVGKQLLNLPNQGKTQRFWEEDGNLYTTGKRVYVPKWANLRHTLLKEGHDTAWAGHLGQKRMLALIESSYYWPRMREDIETERINTLLECYLRHYINANQRDWAKLLDIV</sequence>
<name>A0AC58T4F2_TOBAC</name>
<proteinExistence type="predicted"/>
<gene>
    <name evidence="2" type="primary">LOC142172407</name>
</gene>
<organism evidence="1 2">
    <name type="scientific">Nicotiana tabacum</name>
    <name type="common">Common tobacco</name>
    <dbReference type="NCBI Taxonomy" id="4097"/>
    <lineage>
        <taxon>Eukaryota</taxon>
        <taxon>Viridiplantae</taxon>
        <taxon>Streptophyta</taxon>
        <taxon>Embryophyta</taxon>
        <taxon>Tracheophyta</taxon>
        <taxon>Spermatophyta</taxon>
        <taxon>Magnoliopsida</taxon>
        <taxon>eudicotyledons</taxon>
        <taxon>Gunneridae</taxon>
        <taxon>Pentapetalae</taxon>
        <taxon>asterids</taxon>
        <taxon>lamiids</taxon>
        <taxon>Solanales</taxon>
        <taxon>Solanaceae</taxon>
        <taxon>Nicotianoideae</taxon>
        <taxon>Nicotianeae</taxon>
        <taxon>Nicotiana</taxon>
    </lineage>
</organism>
<evidence type="ECO:0000313" key="2">
    <source>
        <dbReference type="RefSeq" id="XP_075092114.1"/>
    </source>
</evidence>
<reference evidence="1" key="1">
    <citation type="journal article" date="2014" name="Nat. Commun.">
        <title>The tobacco genome sequence and its comparison with those of tomato and potato.</title>
        <authorList>
            <person name="Sierro N."/>
            <person name="Battey J.N."/>
            <person name="Ouadi S."/>
            <person name="Bakaher N."/>
            <person name="Bovet L."/>
            <person name="Willig A."/>
            <person name="Goepfert S."/>
            <person name="Peitsch M.C."/>
            <person name="Ivanov N.V."/>
        </authorList>
    </citation>
    <scope>NUCLEOTIDE SEQUENCE [LARGE SCALE GENOMIC DNA]</scope>
</reference>
<protein>
    <submittedName>
        <fullName evidence="2">Uncharacterized protein LOC142172407</fullName>
    </submittedName>
</protein>
<evidence type="ECO:0000313" key="1">
    <source>
        <dbReference type="Proteomes" id="UP000790787"/>
    </source>
</evidence>
<accession>A0AC58T4F2</accession>
<dbReference type="Proteomes" id="UP000790787">
    <property type="component" value="Chromosome 18"/>
</dbReference>